<dbReference type="GO" id="GO:0000987">
    <property type="term" value="F:cis-regulatory region sequence-specific DNA binding"/>
    <property type="evidence" value="ECO:0007669"/>
    <property type="project" value="UniProtKB-ARBA"/>
</dbReference>
<dbReference type="Gene3D" id="6.10.250.690">
    <property type="match status" value="1"/>
</dbReference>
<accession>A0A1X7FA44</accession>
<dbReference type="PANTHER" id="PTHR48111:SF50">
    <property type="entry name" value="KDP OPERON TRANSCRIPTIONAL REGULATORY PROTEIN KDPE"/>
    <property type="match status" value="1"/>
</dbReference>
<proteinExistence type="predicted"/>
<name>A0A1X7FA44_9PROT</name>
<evidence type="ECO:0000256" key="6">
    <source>
        <dbReference type="ARBA" id="ARBA00023125"/>
    </source>
</evidence>
<dbReference type="InterPro" id="IPR039420">
    <property type="entry name" value="WalR-like"/>
</dbReference>
<evidence type="ECO:0000256" key="8">
    <source>
        <dbReference type="PROSITE-ProRule" id="PRU00169"/>
    </source>
</evidence>
<evidence type="ECO:0000256" key="9">
    <source>
        <dbReference type="PROSITE-ProRule" id="PRU01091"/>
    </source>
</evidence>
<dbReference type="STRING" id="286727.SAMN02982917_2421"/>
<dbReference type="GO" id="GO:0000156">
    <property type="term" value="F:phosphorelay response regulator activity"/>
    <property type="evidence" value="ECO:0007669"/>
    <property type="project" value="TreeGrafter"/>
</dbReference>
<dbReference type="GO" id="GO:0032993">
    <property type="term" value="C:protein-DNA complex"/>
    <property type="evidence" value="ECO:0007669"/>
    <property type="project" value="TreeGrafter"/>
</dbReference>
<evidence type="ECO:0000259" key="10">
    <source>
        <dbReference type="PROSITE" id="PS50110"/>
    </source>
</evidence>
<dbReference type="GO" id="GO:0005829">
    <property type="term" value="C:cytosol"/>
    <property type="evidence" value="ECO:0007669"/>
    <property type="project" value="TreeGrafter"/>
</dbReference>
<keyword evidence="5" id="KW-0805">Transcription regulation</keyword>
<evidence type="ECO:0000313" key="13">
    <source>
        <dbReference type="Proteomes" id="UP000192936"/>
    </source>
</evidence>
<dbReference type="CDD" id="cd17620">
    <property type="entry name" value="REC_OmpR_KdpE-like"/>
    <property type="match status" value="1"/>
</dbReference>
<dbReference type="GO" id="GO:0042802">
    <property type="term" value="F:identical protein binding"/>
    <property type="evidence" value="ECO:0007669"/>
    <property type="project" value="UniProtKB-ARBA"/>
</dbReference>
<gene>
    <name evidence="12" type="ORF">SAMN02982917_2421</name>
</gene>
<dbReference type="Gene3D" id="3.40.50.2300">
    <property type="match status" value="1"/>
</dbReference>
<keyword evidence="6 9" id="KW-0238">DNA-binding</keyword>
<evidence type="ECO:0000256" key="4">
    <source>
        <dbReference type="ARBA" id="ARBA00023012"/>
    </source>
</evidence>
<keyword evidence="4" id="KW-0902">Two-component regulatory system</keyword>
<dbReference type="EMBL" id="FXAK01000005">
    <property type="protein sequence ID" value="SMF48992.1"/>
    <property type="molecule type" value="Genomic_DNA"/>
</dbReference>
<dbReference type="FunFam" id="3.40.50.2300:FF:000021">
    <property type="entry name" value="Two-component system response regulator KdpE"/>
    <property type="match status" value="1"/>
</dbReference>
<dbReference type="PANTHER" id="PTHR48111">
    <property type="entry name" value="REGULATOR OF RPOS"/>
    <property type="match status" value="1"/>
</dbReference>
<keyword evidence="3 8" id="KW-0597">Phosphoprotein</keyword>
<dbReference type="InterPro" id="IPR036388">
    <property type="entry name" value="WH-like_DNA-bd_sf"/>
</dbReference>
<evidence type="ECO:0000256" key="3">
    <source>
        <dbReference type="ARBA" id="ARBA00022553"/>
    </source>
</evidence>
<organism evidence="12 13">
    <name type="scientific">Azospirillum oryzae</name>
    <dbReference type="NCBI Taxonomy" id="286727"/>
    <lineage>
        <taxon>Bacteria</taxon>
        <taxon>Pseudomonadati</taxon>
        <taxon>Pseudomonadota</taxon>
        <taxon>Alphaproteobacteria</taxon>
        <taxon>Rhodospirillales</taxon>
        <taxon>Azospirillaceae</taxon>
        <taxon>Azospirillum</taxon>
    </lineage>
</organism>
<keyword evidence="2" id="KW-0963">Cytoplasm</keyword>
<dbReference type="InterPro" id="IPR001789">
    <property type="entry name" value="Sig_transdc_resp-reg_receiver"/>
</dbReference>
<dbReference type="Gene3D" id="1.10.10.10">
    <property type="entry name" value="Winged helix-like DNA-binding domain superfamily/Winged helix DNA-binding domain"/>
    <property type="match status" value="1"/>
</dbReference>
<evidence type="ECO:0000256" key="1">
    <source>
        <dbReference type="ARBA" id="ARBA00004496"/>
    </source>
</evidence>
<dbReference type="Pfam" id="PF00486">
    <property type="entry name" value="Trans_reg_C"/>
    <property type="match status" value="1"/>
</dbReference>
<dbReference type="AlphaFoldDB" id="A0A1X7FA44"/>
<dbReference type="GO" id="GO:0045893">
    <property type="term" value="P:positive regulation of DNA-templated transcription"/>
    <property type="evidence" value="ECO:0007669"/>
    <property type="project" value="UniProtKB-ARBA"/>
</dbReference>
<dbReference type="CDD" id="cd00383">
    <property type="entry name" value="trans_reg_C"/>
    <property type="match status" value="1"/>
</dbReference>
<dbReference type="PROSITE" id="PS51755">
    <property type="entry name" value="OMPR_PHOB"/>
    <property type="match status" value="1"/>
</dbReference>
<feature type="modified residue" description="4-aspartylphosphate" evidence="8">
    <location>
        <position position="57"/>
    </location>
</feature>
<dbReference type="RefSeq" id="WP_085085579.1">
    <property type="nucleotide sequence ID" value="NZ_FXAK01000005.1"/>
</dbReference>
<evidence type="ECO:0000313" key="12">
    <source>
        <dbReference type="EMBL" id="SMF48992.1"/>
    </source>
</evidence>
<feature type="domain" description="OmpR/PhoB-type" evidence="11">
    <location>
        <begin position="131"/>
        <end position="230"/>
    </location>
</feature>
<dbReference type="SUPFAM" id="SSF52172">
    <property type="entry name" value="CheY-like"/>
    <property type="match status" value="1"/>
</dbReference>
<dbReference type="InterPro" id="IPR011006">
    <property type="entry name" value="CheY-like_superfamily"/>
</dbReference>
<sequence length="233" mass="25686">MANNPAAKILVVDDEPQIRKFLRISLSANGYEVVEAESGRDGVEACARHRPDLVILDLGLPDLDGQEVISAVRQTSPVPIIVLSVRAQEYDKVEALDRGAIDYVVKPFGVGELMARVRAVLRQRPADAEPATTVTAGAVVIDLARRVVGRNGAEVHLSRKEYELLAMLARHADHVLTHAELLREVWGPAHVHDTAYLRVYVKQLRQKLEADPNLPTLIVTEPGVGYRFRTGVE</sequence>
<dbReference type="Pfam" id="PF00072">
    <property type="entry name" value="Response_reg"/>
    <property type="match status" value="1"/>
</dbReference>
<evidence type="ECO:0000259" key="11">
    <source>
        <dbReference type="PROSITE" id="PS51755"/>
    </source>
</evidence>
<dbReference type="Proteomes" id="UP000192936">
    <property type="component" value="Unassembled WGS sequence"/>
</dbReference>
<dbReference type="SMART" id="SM00448">
    <property type="entry name" value="REC"/>
    <property type="match status" value="1"/>
</dbReference>
<feature type="domain" description="Response regulatory" evidence="10">
    <location>
        <begin position="8"/>
        <end position="121"/>
    </location>
</feature>
<comment type="subcellular location">
    <subcellularLocation>
        <location evidence="1">Cytoplasm</location>
    </subcellularLocation>
</comment>
<protein>
    <submittedName>
        <fullName evidence="12">Two-component system, OmpR family, KDP operon response regulator KdpE</fullName>
    </submittedName>
</protein>
<reference evidence="12 13" key="1">
    <citation type="submission" date="2017-04" db="EMBL/GenBank/DDBJ databases">
        <authorList>
            <person name="Afonso C.L."/>
            <person name="Miller P.J."/>
            <person name="Scott M.A."/>
            <person name="Spackman E."/>
            <person name="Goraichik I."/>
            <person name="Dimitrov K.M."/>
            <person name="Suarez D.L."/>
            <person name="Swayne D.E."/>
        </authorList>
    </citation>
    <scope>NUCLEOTIDE SEQUENCE [LARGE SCALE GENOMIC DNA]</scope>
    <source>
        <strain evidence="12 13">A2P</strain>
    </source>
</reference>
<evidence type="ECO:0000256" key="2">
    <source>
        <dbReference type="ARBA" id="ARBA00022490"/>
    </source>
</evidence>
<feature type="DNA-binding region" description="OmpR/PhoB-type" evidence="9">
    <location>
        <begin position="131"/>
        <end position="230"/>
    </location>
</feature>
<dbReference type="PROSITE" id="PS50110">
    <property type="entry name" value="RESPONSE_REGULATORY"/>
    <property type="match status" value="1"/>
</dbReference>
<evidence type="ECO:0000256" key="7">
    <source>
        <dbReference type="ARBA" id="ARBA00023163"/>
    </source>
</evidence>
<evidence type="ECO:0000256" key="5">
    <source>
        <dbReference type="ARBA" id="ARBA00023015"/>
    </source>
</evidence>
<keyword evidence="7" id="KW-0804">Transcription</keyword>
<dbReference type="InterPro" id="IPR001867">
    <property type="entry name" value="OmpR/PhoB-type_DNA-bd"/>
</dbReference>
<dbReference type="OrthoDB" id="9802426at2"/>
<dbReference type="FunFam" id="1.10.10.10:FF:000210">
    <property type="entry name" value="Winged-helix transcriptional response regulator KdpE"/>
    <property type="match status" value="1"/>
</dbReference>
<dbReference type="SMART" id="SM00862">
    <property type="entry name" value="Trans_reg_C"/>
    <property type="match status" value="1"/>
</dbReference>